<evidence type="ECO:0000313" key="2">
    <source>
        <dbReference type="Proteomes" id="UP000295304"/>
    </source>
</evidence>
<dbReference type="RefSeq" id="WP_132939015.1">
    <property type="nucleotide sequence ID" value="NZ_CP119676.1"/>
</dbReference>
<evidence type="ECO:0000313" key="1">
    <source>
        <dbReference type="EMBL" id="TCS62568.1"/>
    </source>
</evidence>
<organism evidence="1 2">
    <name type="scientific">Varunaivibrio sulfuroxidans</name>
    <dbReference type="NCBI Taxonomy" id="1773489"/>
    <lineage>
        <taxon>Bacteria</taxon>
        <taxon>Pseudomonadati</taxon>
        <taxon>Pseudomonadota</taxon>
        <taxon>Alphaproteobacteria</taxon>
        <taxon>Rhodospirillales</taxon>
        <taxon>Magnetovibrionaceae</taxon>
        <taxon>Varunaivibrio</taxon>
    </lineage>
</organism>
<dbReference type="AlphaFoldDB" id="A0A4R3J9L9"/>
<proteinExistence type="predicted"/>
<gene>
    <name evidence="1" type="ORF">EDD55_105114</name>
</gene>
<name>A0A4R3J9L9_9PROT</name>
<comment type="caution">
    <text evidence="1">The sequence shown here is derived from an EMBL/GenBank/DDBJ whole genome shotgun (WGS) entry which is preliminary data.</text>
</comment>
<sequence>MTASDPAHHRAACARHVRRRARQRGVVIRGDGIVRLEAAIERLRPAFETPDRHRFWLTVKRPGRRMRVLYDTRLHCLVTVWRLRNGGL</sequence>
<accession>A0A4R3J9L9</accession>
<dbReference type="Proteomes" id="UP000295304">
    <property type="component" value="Unassembled WGS sequence"/>
</dbReference>
<reference evidence="1 2" key="1">
    <citation type="submission" date="2019-03" db="EMBL/GenBank/DDBJ databases">
        <title>Genomic Encyclopedia of Type Strains, Phase IV (KMG-IV): sequencing the most valuable type-strain genomes for metagenomic binning, comparative biology and taxonomic classification.</title>
        <authorList>
            <person name="Goeker M."/>
        </authorList>
    </citation>
    <scope>NUCLEOTIDE SEQUENCE [LARGE SCALE GENOMIC DNA]</scope>
    <source>
        <strain evidence="1 2">DSM 101688</strain>
    </source>
</reference>
<dbReference type="EMBL" id="SLZW01000005">
    <property type="protein sequence ID" value="TCS62568.1"/>
    <property type="molecule type" value="Genomic_DNA"/>
</dbReference>
<dbReference type="OrthoDB" id="10010198at2"/>
<keyword evidence="2" id="KW-1185">Reference proteome</keyword>
<protein>
    <submittedName>
        <fullName evidence="1">Uncharacterized protein</fullName>
    </submittedName>
</protein>